<proteinExistence type="predicted"/>
<dbReference type="SUPFAM" id="SSF118310">
    <property type="entry name" value="AN1-like Zinc finger"/>
    <property type="match status" value="1"/>
</dbReference>
<organism evidence="2 3">
    <name type="scientific">Meripilus lineatus</name>
    <dbReference type="NCBI Taxonomy" id="2056292"/>
    <lineage>
        <taxon>Eukaryota</taxon>
        <taxon>Fungi</taxon>
        <taxon>Dikarya</taxon>
        <taxon>Basidiomycota</taxon>
        <taxon>Agaricomycotina</taxon>
        <taxon>Agaricomycetes</taxon>
        <taxon>Polyporales</taxon>
        <taxon>Meripilaceae</taxon>
        <taxon>Meripilus</taxon>
    </lineage>
</organism>
<sequence length="239" mass="26495">MQYLHACPSLDAHSNFQPDSSSDPSKRLQRCAFETCNKPSLESFLSSETREDSSRSPAVCSRCSKAFCVTHREPNNHACSTPDLPSATRKKNEAAQALLAKHFPPTARTSSSSTPAVRPTKQPTNPKKAAQLRQVQLMKMRHRAQPADPRDKDKPVPLEQKLFVLVRTETSSEDIPFWFRKITIAGKALDLLSAQLKISGTPTSPLHLVVEAGEESKVLRNDQPLGEQIEDGQILMITK</sequence>
<dbReference type="InterPro" id="IPR035896">
    <property type="entry name" value="AN1-like_Znf"/>
</dbReference>
<dbReference type="AlphaFoldDB" id="A0AAD5UXM6"/>
<reference evidence="2" key="1">
    <citation type="submission" date="2022-07" db="EMBL/GenBank/DDBJ databases">
        <title>Genome Sequence of Physisporinus lineatus.</title>
        <authorList>
            <person name="Buettner E."/>
        </authorList>
    </citation>
    <scope>NUCLEOTIDE SEQUENCE</scope>
    <source>
        <strain evidence="2">VT162</strain>
    </source>
</reference>
<feature type="region of interest" description="Disordered" evidence="1">
    <location>
        <begin position="1"/>
        <end position="27"/>
    </location>
</feature>
<dbReference type="Proteomes" id="UP001212997">
    <property type="component" value="Unassembled WGS sequence"/>
</dbReference>
<evidence type="ECO:0000313" key="2">
    <source>
        <dbReference type="EMBL" id="KAJ3480540.1"/>
    </source>
</evidence>
<evidence type="ECO:0000256" key="1">
    <source>
        <dbReference type="SAM" id="MobiDB-lite"/>
    </source>
</evidence>
<feature type="compositionally biased region" description="Low complexity" evidence="1">
    <location>
        <begin position="104"/>
        <end position="120"/>
    </location>
</feature>
<dbReference type="Gene3D" id="4.10.1110.10">
    <property type="entry name" value="AN1-like Zinc finger"/>
    <property type="match status" value="1"/>
</dbReference>
<name>A0AAD5UXM6_9APHY</name>
<feature type="region of interest" description="Disordered" evidence="1">
    <location>
        <begin position="101"/>
        <end position="128"/>
    </location>
</feature>
<evidence type="ECO:0000313" key="3">
    <source>
        <dbReference type="Proteomes" id="UP001212997"/>
    </source>
</evidence>
<dbReference type="EMBL" id="JANAWD010000369">
    <property type="protein sequence ID" value="KAJ3480540.1"/>
    <property type="molecule type" value="Genomic_DNA"/>
</dbReference>
<keyword evidence="3" id="KW-1185">Reference proteome</keyword>
<comment type="caution">
    <text evidence="2">The sequence shown here is derived from an EMBL/GenBank/DDBJ whole genome shotgun (WGS) entry which is preliminary data.</text>
</comment>
<gene>
    <name evidence="2" type="ORF">NLI96_g8277</name>
</gene>
<feature type="compositionally biased region" description="Polar residues" evidence="1">
    <location>
        <begin position="12"/>
        <end position="23"/>
    </location>
</feature>
<accession>A0AAD5UXM6</accession>
<protein>
    <recommendedName>
        <fullName evidence="4">AN1-type domain-containing protein</fullName>
    </recommendedName>
</protein>
<evidence type="ECO:0008006" key="4">
    <source>
        <dbReference type="Google" id="ProtNLM"/>
    </source>
</evidence>